<keyword evidence="4" id="KW-1185">Reference proteome</keyword>
<dbReference type="EMBL" id="SOPW01000018">
    <property type="protein sequence ID" value="TFB14171.1"/>
    <property type="molecule type" value="Genomic_DNA"/>
</dbReference>
<dbReference type="Pfam" id="PF00685">
    <property type="entry name" value="Sulfotransfer_1"/>
    <property type="match status" value="1"/>
</dbReference>
<dbReference type="OrthoDB" id="5432096at2"/>
<dbReference type="InterPro" id="IPR000863">
    <property type="entry name" value="Sulfotransferase_dom"/>
</dbReference>
<dbReference type="AlphaFoldDB" id="A0A4Y8IGL2"/>
<sequence>MNIVIIGAARSGTNMLRDLLTNLNNIATWPCDEINYIWRYSNRSTEHDEFTISEVNDKNIDYINKQFEWVRKKYNVEHVVEKTCANSLRVEFVDSIVKDPKYVFIFRDPIDVIASADKRWKAELDIKYILDKARFIPFSDVPYYGSKYLLNRVQKLLNKEKRLSYWGPKYKGFEKDASSLNAVEISAKQWKKSVEKSAETLKQIPSSKYIAIEYNNFVKDPEKHLKSILDFLNLNYNESAIQGISENVSSKSIGKGYESLDDRERAIINDIVGDTYRKIKEDFIKV</sequence>
<feature type="domain" description="Sulfotransferase" evidence="2">
    <location>
        <begin position="3"/>
        <end position="251"/>
    </location>
</feature>
<dbReference type="Gene3D" id="3.40.50.300">
    <property type="entry name" value="P-loop containing nucleotide triphosphate hydrolases"/>
    <property type="match status" value="1"/>
</dbReference>
<dbReference type="PANTHER" id="PTHR12788:SF10">
    <property type="entry name" value="PROTEIN-TYROSINE SULFOTRANSFERASE"/>
    <property type="match status" value="1"/>
</dbReference>
<keyword evidence="1 3" id="KW-0808">Transferase</keyword>
<evidence type="ECO:0000313" key="4">
    <source>
        <dbReference type="Proteomes" id="UP000297975"/>
    </source>
</evidence>
<dbReference type="InterPro" id="IPR027417">
    <property type="entry name" value="P-loop_NTPase"/>
</dbReference>
<organism evidence="3 4">
    <name type="scientific">Filobacillus milosensis</name>
    <dbReference type="NCBI Taxonomy" id="94137"/>
    <lineage>
        <taxon>Bacteria</taxon>
        <taxon>Bacillati</taxon>
        <taxon>Bacillota</taxon>
        <taxon>Bacilli</taxon>
        <taxon>Bacillales</taxon>
        <taxon>Bacillaceae</taxon>
        <taxon>Filobacillus</taxon>
    </lineage>
</organism>
<evidence type="ECO:0000256" key="1">
    <source>
        <dbReference type="ARBA" id="ARBA00022679"/>
    </source>
</evidence>
<dbReference type="GO" id="GO:0008476">
    <property type="term" value="F:protein-tyrosine sulfotransferase activity"/>
    <property type="evidence" value="ECO:0007669"/>
    <property type="project" value="InterPro"/>
</dbReference>
<dbReference type="PANTHER" id="PTHR12788">
    <property type="entry name" value="PROTEIN-TYROSINE SULFOTRANSFERASE 2"/>
    <property type="match status" value="1"/>
</dbReference>
<protein>
    <submittedName>
        <fullName evidence="3">Sulfotransferase</fullName>
    </submittedName>
</protein>
<proteinExistence type="predicted"/>
<dbReference type="Proteomes" id="UP000297975">
    <property type="component" value="Unassembled WGS sequence"/>
</dbReference>
<evidence type="ECO:0000259" key="2">
    <source>
        <dbReference type="Pfam" id="PF00685"/>
    </source>
</evidence>
<dbReference type="RefSeq" id="WP_134341116.1">
    <property type="nucleotide sequence ID" value="NZ_SOPW01000018.1"/>
</dbReference>
<comment type="caution">
    <text evidence="3">The sequence shown here is derived from an EMBL/GenBank/DDBJ whole genome shotgun (WGS) entry which is preliminary data.</text>
</comment>
<name>A0A4Y8IGL2_9BACI</name>
<reference evidence="3 4" key="1">
    <citation type="submission" date="2019-03" db="EMBL/GenBank/DDBJ databases">
        <authorList>
            <person name="He R.-H."/>
        </authorList>
    </citation>
    <scope>NUCLEOTIDE SEQUENCE [LARGE SCALE GENOMIC DNA]</scope>
    <source>
        <strain evidence="4">SH 714</strain>
    </source>
</reference>
<accession>A0A4Y8IGL2</accession>
<gene>
    <name evidence="3" type="ORF">E3U55_14070</name>
</gene>
<dbReference type="InterPro" id="IPR026634">
    <property type="entry name" value="TPST-like"/>
</dbReference>
<evidence type="ECO:0000313" key="3">
    <source>
        <dbReference type="EMBL" id="TFB14171.1"/>
    </source>
</evidence>
<dbReference type="SUPFAM" id="SSF52540">
    <property type="entry name" value="P-loop containing nucleoside triphosphate hydrolases"/>
    <property type="match status" value="1"/>
</dbReference>